<evidence type="ECO:0000313" key="1">
    <source>
        <dbReference type="EMBL" id="TVU07659.1"/>
    </source>
</evidence>
<sequence>MSAVAADRPLLVLHDPEEGYLIYDLLLFESGQGETVACLPHPVARFPLPSWCCSLAVSGGSVVCARYDWYDTLFHDTVMLVGGYKYFEKRHGPLHKFFDSEGRLVRWGPMCRAFGQPRELPDSHKNTPAMLPMRDGTVIRIDTLLFNGIYNVETLRRLPDDGSWHATPLPKPPIGRLPESPLISEVALLSAYFSMGTRVWISVERKGTFSLDTADGAWRQEGTWQLPFEGRALYVPELDSVFGFNDQRLCACDIKDTGEPPVLRYVWQDTFPRHTEPRPKDLPSLAYLGKGRFCICRPMGTMEPRIRGPQITYDSSSLLVVEVKRLPGGELQLAKRGKMNYMWLPQHRECRYIGLIQPAI</sequence>
<evidence type="ECO:0008006" key="3">
    <source>
        <dbReference type="Google" id="ProtNLM"/>
    </source>
</evidence>
<dbReference type="PANTHER" id="PTHR33085">
    <property type="entry name" value="OS12G0113100 PROTEIN-RELATED"/>
    <property type="match status" value="1"/>
</dbReference>
<reference evidence="1 2" key="1">
    <citation type="journal article" date="2019" name="Sci. Rep.">
        <title>A high-quality genome of Eragrostis curvula grass provides insights into Poaceae evolution and supports new strategies to enhance forage quality.</title>
        <authorList>
            <person name="Carballo J."/>
            <person name="Santos B.A.C.M."/>
            <person name="Zappacosta D."/>
            <person name="Garbus I."/>
            <person name="Selva J.P."/>
            <person name="Gallo C.A."/>
            <person name="Diaz A."/>
            <person name="Albertini E."/>
            <person name="Caccamo M."/>
            <person name="Echenique V."/>
        </authorList>
    </citation>
    <scope>NUCLEOTIDE SEQUENCE [LARGE SCALE GENOMIC DNA]</scope>
    <source>
        <strain evidence="2">cv. Victoria</strain>
        <tissue evidence="1">Leaf</tissue>
    </source>
</reference>
<dbReference type="PANTHER" id="PTHR33085:SF64">
    <property type="entry name" value="OS09G0555900 PROTEIN"/>
    <property type="match status" value="1"/>
</dbReference>
<keyword evidence="2" id="KW-1185">Reference proteome</keyword>
<gene>
    <name evidence="1" type="ORF">EJB05_41024</name>
</gene>
<feature type="non-terminal residue" evidence="1">
    <location>
        <position position="1"/>
    </location>
</feature>
<dbReference type="OrthoDB" id="684300at2759"/>
<dbReference type="Proteomes" id="UP000324897">
    <property type="component" value="Chromosome 3"/>
</dbReference>
<comment type="caution">
    <text evidence="1">The sequence shown here is derived from an EMBL/GenBank/DDBJ whole genome shotgun (WGS) entry which is preliminary data.</text>
</comment>
<dbReference type="EMBL" id="RWGY01000039">
    <property type="protein sequence ID" value="TVU07659.1"/>
    <property type="molecule type" value="Genomic_DNA"/>
</dbReference>
<accession>A0A5J9T8L1</accession>
<evidence type="ECO:0000313" key="2">
    <source>
        <dbReference type="Proteomes" id="UP000324897"/>
    </source>
</evidence>
<dbReference type="Pfam" id="PF07893">
    <property type="entry name" value="DUF1668"/>
    <property type="match status" value="1"/>
</dbReference>
<dbReference type="InterPro" id="IPR012871">
    <property type="entry name" value="DUF1668_ORYSA"/>
</dbReference>
<name>A0A5J9T8L1_9POAL</name>
<dbReference type="Gramene" id="TVU07659">
    <property type="protein sequence ID" value="TVU07659"/>
    <property type="gene ID" value="EJB05_41024"/>
</dbReference>
<proteinExistence type="predicted"/>
<protein>
    <recommendedName>
        <fullName evidence="3">DUF1618 domain-containing protein</fullName>
    </recommendedName>
</protein>
<organism evidence="1 2">
    <name type="scientific">Eragrostis curvula</name>
    <name type="common">weeping love grass</name>
    <dbReference type="NCBI Taxonomy" id="38414"/>
    <lineage>
        <taxon>Eukaryota</taxon>
        <taxon>Viridiplantae</taxon>
        <taxon>Streptophyta</taxon>
        <taxon>Embryophyta</taxon>
        <taxon>Tracheophyta</taxon>
        <taxon>Spermatophyta</taxon>
        <taxon>Magnoliopsida</taxon>
        <taxon>Liliopsida</taxon>
        <taxon>Poales</taxon>
        <taxon>Poaceae</taxon>
        <taxon>PACMAD clade</taxon>
        <taxon>Chloridoideae</taxon>
        <taxon>Eragrostideae</taxon>
        <taxon>Eragrostidinae</taxon>
        <taxon>Eragrostis</taxon>
    </lineage>
</organism>
<dbReference type="AlphaFoldDB" id="A0A5J9T8L1"/>